<evidence type="ECO:0008006" key="3">
    <source>
        <dbReference type="Google" id="ProtNLM"/>
    </source>
</evidence>
<evidence type="ECO:0000313" key="2">
    <source>
        <dbReference type="Proteomes" id="UP000018542"/>
    </source>
</evidence>
<organism evidence="1 2">
    <name type="scientific">Hyphomicrobium nitrativorans NL23</name>
    <dbReference type="NCBI Taxonomy" id="1029756"/>
    <lineage>
        <taxon>Bacteria</taxon>
        <taxon>Pseudomonadati</taxon>
        <taxon>Pseudomonadota</taxon>
        <taxon>Alphaproteobacteria</taxon>
        <taxon>Hyphomicrobiales</taxon>
        <taxon>Hyphomicrobiaceae</taxon>
        <taxon>Hyphomicrobium</taxon>
    </lineage>
</organism>
<gene>
    <name evidence="1" type="ORF">W911_16870</name>
</gene>
<dbReference type="Proteomes" id="UP000018542">
    <property type="component" value="Chromosome"/>
</dbReference>
<dbReference type="HOGENOM" id="CLU_731319_0_0_5"/>
<protein>
    <recommendedName>
        <fullName evidence="3">Apea-like HEPN domain-containing protein</fullName>
    </recommendedName>
</protein>
<reference evidence="1 2" key="1">
    <citation type="journal article" date="2014" name="Genome Announc.">
        <title>Complete Genome Sequence of Hyphomicrobium nitrativorans Strain NL23, a Denitrifying Bacterium Isolated from Biofilm of a Methanol-Fed Denitrification System Treating Seawater at the Montreal Biodome.</title>
        <authorList>
            <person name="Martineau C."/>
            <person name="Villeneuve C."/>
            <person name="Mauffrey F."/>
            <person name="Villemur R."/>
        </authorList>
    </citation>
    <scope>NUCLEOTIDE SEQUENCE [LARGE SCALE GENOMIC DNA]</scope>
    <source>
        <strain evidence="1">NL23</strain>
    </source>
</reference>
<name>V5SGR1_9HYPH</name>
<keyword evidence="2" id="KW-1185">Reference proteome</keyword>
<dbReference type="PATRIC" id="fig|1029756.8.peg.3513"/>
<dbReference type="OrthoDB" id="8109024at2"/>
<dbReference type="KEGG" id="hni:W911_16870"/>
<evidence type="ECO:0000313" key="1">
    <source>
        <dbReference type="EMBL" id="AHB49687.1"/>
    </source>
</evidence>
<accession>V5SGR1</accession>
<dbReference type="AlphaFoldDB" id="V5SGR1"/>
<sequence>MTWICIAVLPNIRLENSIEGGQIAMASAEDGRVGAAVKQHPLLGDFLSRFYDTHNNPITPSVLLWNAATESDLPRFDAICNFRDVAAVSHVLFARASAMIASNPPAAQWMDYFSIFPWMLTRDHKYIACNTPAIRGLHDVSRFRGQMLPELVDRSLSARDFDQPLFDALIQKWNEVHLFGADTHAHTALFRSLNMAFRAGAIPGGMDATTYDYGRSLALWVSAFEILAHPGGNGKADLLKVYELLEKAPYEIRKVSNAVYAAYYNRNRKTSPKRNLACLLYGEIYQARNDFLHGNPLPPDRLLVNDTGRHLLNYAPPLFRVALTATLDIRWTKQRPSIADVDATGQWISDQIDFLDPQRVAERALATSLDPVTA</sequence>
<dbReference type="EMBL" id="CP006912">
    <property type="protein sequence ID" value="AHB49687.1"/>
    <property type="molecule type" value="Genomic_DNA"/>
</dbReference>
<proteinExistence type="predicted"/>
<dbReference type="RefSeq" id="WP_023788666.1">
    <property type="nucleotide sequence ID" value="NC_022997.1"/>
</dbReference>